<name>A0ABT7SRC2_9GAMM</name>
<organism evidence="3 4">
    <name type="scientific">Thiopseudomonas acetoxidans</name>
    <dbReference type="NCBI Taxonomy" id="3041622"/>
    <lineage>
        <taxon>Bacteria</taxon>
        <taxon>Pseudomonadati</taxon>
        <taxon>Pseudomonadota</taxon>
        <taxon>Gammaproteobacteria</taxon>
        <taxon>Pseudomonadales</taxon>
        <taxon>Pseudomonadaceae</taxon>
        <taxon>Thiopseudomonas</taxon>
    </lineage>
</organism>
<dbReference type="PANTHER" id="PTHR21248:SF12">
    <property type="entry name" value="CARDIOLIPIN SYNTHASE C"/>
    <property type="match status" value="1"/>
</dbReference>
<dbReference type="EMBL" id="JAUCDY010000015">
    <property type="protein sequence ID" value="MDM7858711.1"/>
    <property type="molecule type" value="Genomic_DNA"/>
</dbReference>
<dbReference type="SUPFAM" id="SSF56024">
    <property type="entry name" value="Phospholipase D/nuclease"/>
    <property type="match status" value="2"/>
</dbReference>
<feature type="domain" description="PLD phosphodiesterase" evidence="2">
    <location>
        <begin position="402"/>
        <end position="429"/>
    </location>
</feature>
<gene>
    <name evidence="3" type="ORF">QEZ41_10590</name>
</gene>
<dbReference type="CDD" id="cd09113">
    <property type="entry name" value="PLDc_ymdC_like_2"/>
    <property type="match status" value="1"/>
</dbReference>
<dbReference type="PROSITE" id="PS50035">
    <property type="entry name" value="PLD"/>
    <property type="match status" value="2"/>
</dbReference>
<sequence length="511" mass="57193">MLTCLFSGCMALPKQDLTASNALPANLAASTSIARALERQLERQPRHLSGIYPLVEADEAFAARMLMARHAERSLDIQYYIWRADMTGLMLLEAVHEAADRGVRVRLLLDDNNSAGLEPFLLAMDAHPNIEVRLFNPFVVRKPRWLGFVTDFKRVNRRMHNKSFTADSAVTIVGGRNIGDAYFGAADDELFADLDVLTVGAVVPEVSADFDRYWNSSSAYGLSAIVKANGDVSLPRLAQRAENIARNPAAQIYLESLRESDLIADLFHQRIEFKWAKVRIVSDEPDKVLGTENKEKMLLSQLQEIIGNPRHEVELVSPYFVPTQTGVAAFAWLSRKGVKVKVLTNSLAATDVAAVHSGYGKRRKALLEAGVELYELRHVQPKTKREKKAEKKARKGRLLGSSGSSLHAKTFAIDAKHVFVGSFNFDPRSALLNTELGFVIESPELAERISRSFREEIPQQAYQVKLDKKGQLYWQERQGEQVIIHTKEPTAKLSKRVSAYLLSWLPIDSLL</sequence>
<dbReference type="Pfam" id="PF13091">
    <property type="entry name" value="PLDc_2"/>
    <property type="match status" value="2"/>
</dbReference>
<keyword evidence="4" id="KW-1185">Reference proteome</keyword>
<evidence type="ECO:0000313" key="3">
    <source>
        <dbReference type="EMBL" id="MDM7858711.1"/>
    </source>
</evidence>
<dbReference type="CDD" id="cd09111">
    <property type="entry name" value="PLDc_ymdC_like_1"/>
    <property type="match status" value="1"/>
</dbReference>
<dbReference type="RefSeq" id="WP_289411519.1">
    <property type="nucleotide sequence ID" value="NZ_JAUCDY010000015.1"/>
</dbReference>
<feature type="region of interest" description="Disordered" evidence="1">
    <location>
        <begin position="382"/>
        <end position="401"/>
    </location>
</feature>
<dbReference type="InterPro" id="IPR025202">
    <property type="entry name" value="PLD-like_dom"/>
</dbReference>
<feature type="compositionally biased region" description="Basic residues" evidence="1">
    <location>
        <begin position="382"/>
        <end position="397"/>
    </location>
</feature>
<dbReference type="InterPro" id="IPR001736">
    <property type="entry name" value="PLipase_D/transphosphatidylase"/>
</dbReference>
<evidence type="ECO:0000256" key="1">
    <source>
        <dbReference type="SAM" id="MobiDB-lite"/>
    </source>
</evidence>
<accession>A0ABT7SRC2</accession>
<dbReference type="PANTHER" id="PTHR21248">
    <property type="entry name" value="CARDIOLIPIN SYNTHASE"/>
    <property type="match status" value="1"/>
</dbReference>
<protein>
    <submittedName>
        <fullName evidence="3">Phospholipase D family protein</fullName>
    </submittedName>
</protein>
<comment type="caution">
    <text evidence="3">The sequence shown here is derived from an EMBL/GenBank/DDBJ whole genome shotgun (WGS) entry which is preliminary data.</text>
</comment>
<reference evidence="3 4" key="1">
    <citation type="submission" date="2023-06" db="EMBL/GenBank/DDBJ databases">
        <title>Thiopseudomonas sp. CY1220 draft genome sequence.</title>
        <authorList>
            <person name="Zhao G."/>
            <person name="An M."/>
        </authorList>
    </citation>
    <scope>NUCLEOTIDE SEQUENCE [LARGE SCALE GENOMIC DNA]</scope>
    <source>
        <strain evidence="3 4">CY1220</strain>
    </source>
</reference>
<dbReference type="Gene3D" id="3.30.870.10">
    <property type="entry name" value="Endonuclease Chain A"/>
    <property type="match status" value="2"/>
</dbReference>
<proteinExistence type="predicted"/>
<dbReference type="Proteomes" id="UP001241056">
    <property type="component" value="Unassembled WGS sequence"/>
</dbReference>
<dbReference type="SMART" id="SM00155">
    <property type="entry name" value="PLDc"/>
    <property type="match status" value="2"/>
</dbReference>
<evidence type="ECO:0000259" key="2">
    <source>
        <dbReference type="PROSITE" id="PS50035"/>
    </source>
</evidence>
<evidence type="ECO:0000313" key="4">
    <source>
        <dbReference type="Proteomes" id="UP001241056"/>
    </source>
</evidence>
<feature type="domain" description="PLD phosphodiesterase" evidence="2">
    <location>
        <begin position="155"/>
        <end position="182"/>
    </location>
</feature>